<dbReference type="Proteomes" id="UP001153334">
    <property type="component" value="Unassembled WGS sequence"/>
</dbReference>
<name>A0ACC2ICW4_9PEZI</name>
<sequence>MTTHVNSQGRPALTPIWTNYEGLSHPAAAAFRTAQGPLLSPSPMSPGSVPSPKYSTSTQKKNRALLDAPIHKISPSSISSPKPLVPIEGQSPLVSKLEKVSLQLVHATSPTSATEGDSEEAQARRALPPQEEYGNMATADAFVIARSLRRHNGPFTEDSRPFWESESPVLTRNRRLALRAIIRPRALGRRTFLIQRNLDIDELRATVSAGASDNSNQNVSPSKASRRPLPVPAKWSSNSKRPSTGLPSPQAERFSKKMPTSLGYDKLIREPKTIPVHTHYAISRLPALAALLTSGHIHSGDVVYLPVPHAESWPQTVRYIYTGEGELTAAMRQNIIYLGGRA</sequence>
<gene>
    <name evidence="1" type="ORF">ONZ43_g5257</name>
</gene>
<protein>
    <submittedName>
        <fullName evidence="1">Uncharacterized protein</fullName>
    </submittedName>
</protein>
<comment type="caution">
    <text evidence="1">The sequence shown here is derived from an EMBL/GenBank/DDBJ whole genome shotgun (WGS) entry which is preliminary data.</text>
</comment>
<reference evidence="1" key="1">
    <citation type="submission" date="2022-11" db="EMBL/GenBank/DDBJ databases">
        <title>Genome Sequence of Nemania bipapillata.</title>
        <authorList>
            <person name="Buettner E."/>
        </authorList>
    </citation>
    <scope>NUCLEOTIDE SEQUENCE</scope>
    <source>
        <strain evidence="1">CP14</strain>
    </source>
</reference>
<dbReference type="EMBL" id="JAPESX010001580">
    <property type="protein sequence ID" value="KAJ8113005.1"/>
    <property type="molecule type" value="Genomic_DNA"/>
</dbReference>
<evidence type="ECO:0000313" key="2">
    <source>
        <dbReference type="Proteomes" id="UP001153334"/>
    </source>
</evidence>
<proteinExistence type="predicted"/>
<keyword evidence="2" id="KW-1185">Reference proteome</keyword>
<evidence type="ECO:0000313" key="1">
    <source>
        <dbReference type="EMBL" id="KAJ8113005.1"/>
    </source>
</evidence>
<accession>A0ACC2ICW4</accession>
<organism evidence="1 2">
    <name type="scientific">Nemania bipapillata</name>
    <dbReference type="NCBI Taxonomy" id="110536"/>
    <lineage>
        <taxon>Eukaryota</taxon>
        <taxon>Fungi</taxon>
        <taxon>Dikarya</taxon>
        <taxon>Ascomycota</taxon>
        <taxon>Pezizomycotina</taxon>
        <taxon>Sordariomycetes</taxon>
        <taxon>Xylariomycetidae</taxon>
        <taxon>Xylariales</taxon>
        <taxon>Xylariaceae</taxon>
        <taxon>Nemania</taxon>
    </lineage>
</organism>